<evidence type="ECO:0000256" key="4">
    <source>
        <dbReference type="ARBA" id="ARBA00023125"/>
    </source>
</evidence>
<dbReference type="AlphaFoldDB" id="A0A1H8WWY6"/>
<reference evidence="8 9" key="1">
    <citation type="submission" date="2016-10" db="EMBL/GenBank/DDBJ databases">
        <authorList>
            <person name="de Groot N.N."/>
        </authorList>
    </citation>
    <scope>NUCLEOTIDE SEQUENCE [LARGE SCALE GENOMIC DNA]</scope>
    <source>
        <strain evidence="8 9">DSM 13305</strain>
    </source>
</reference>
<dbReference type="InterPro" id="IPR001034">
    <property type="entry name" value="DeoR_HTH"/>
</dbReference>
<dbReference type="GO" id="GO:0003700">
    <property type="term" value="F:DNA-binding transcription factor activity"/>
    <property type="evidence" value="ECO:0007669"/>
    <property type="project" value="InterPro"/>
</dbReference>
<dbReference type="Gene3D" id="3.40.50.1360">
    <property type="match status" value="1"/>
</dbReference>
<keyword evidence="4 8" id="KW-0238">DNA-binding</keyword>
<dbReference type="SUPFAM" id="SSF100950">
    <property type="entry name" value="NagB/RpiA/CoA transferase-like"/>
    <property type="match status" value="1"/>
</dbReference>
<dbReference type="STRING" id="112903.SAMN04490178_11885"/>
<evidence type="ECO:0000256" key="5">
    <source>
        <dbReference type="ARBA" id="ARBA00023163"/>
    </source>
</evidence>
<evidence type="ECO:0000313" key="9">
    <source>
        <dbReference type="Proteomes" id="UP000198847"/>
    </source>
</evidence>
<evidence type="ECO:0000256" key="3">
    <source>
        <dbReference type="ARBA" id="ARBA00023015"/>
    </source>
</evidence>
<keyword evidence="5" id="KW-0804">Transcription</keyword>
<dbReference type="InterPro" id="IPR018356">
    <property type="entry name" value="Tscrpt_reg_HTH_DeoR_CS"/>
</dbReference>
<keyword evidence="9" id="KW-1185">Reference proteome</keyword>
<keyword evidence="3" id="KW-0805">Transcription regulation</keyword>
<evidence type="ECO:0000259" key="7">
    <source>
        <dbReference type="PROSITE" id="PS51000"/>
    </source>
</evidence>
<evidence type="ECO:0000313" key="8">
    <source>
        <dbReference type="EMBL" id="SEP32091.1"/>
    </source>
</evidence>
<dbReference type="PANTHER" id="PTHR30363:SF4">
    <property type="entry name" value="GLYCEROL-3-PHOSPHATE REGULON REPRESSOR"/>
    <property type="match status" value="1"/>
</dbReference>
<dbReference type="PRINTS" id="PR00037">
    <property type="entry name" value="HTHLACR"/>
</dbReference>
<dbReference type="PROSITE" id="PS00894">
    <property type="entry name" value="HTH_DEOR_1"/>
    <property type="match status" value="1"/>
</dbReference>
<dbReference type="GO" id="GO:0003677">
    <property type="term" value="F:DNA binding"/>
    <property type="evidence" value="ECO:0007669"/>
    <property type="project" value="UniProtKB-KW"/>
</dbReference>
<accession>A0A1H8WWY6</accession>
<evidence type="ECO:0000256" key="6">
    <source>
        <dbReference type="ARBA" id="ARBA00024937"/>
    </source>
</evidence>
<dbReference type="SUPFAM" id="SSF46785">
    <property type="entry name" value="Winged helix' DNA-binding domain"/>
    <property type="match status" value="1"/>
</dbReference>
<dbReference type="PANTHER" id="PTHR30363">
    <property type="entry name" value="HTH-TYPE TRANSCRIPTIONAL REGULATOR SRLR-RELATED"/>
    <property type="match status" value="1"/>
</dbReference>
<comment type="function">
    <text evidence="6">Repressor of the lactose catabolism operon. Galactose-6-phosphate is the inducer.</text>
</comment>
<keyword evidence="2" id="KW-0678">Repressor</keyword>
<dbReference type="SMART" id="SM01134">
    <property type="entry name" value="DeoRC"/>
    <property type="match status" value="1"/>
</dbReference>
<dbReference type="PROSITE" id="PS51000">
    <property type="entry name" value="HTH_DEOR_2"/>
    <property type="match status" value="1"/>
</dbReference>
<dbReference type="RefSeq" id="WP_218140691.1">
    <property type="nucleotide sequence ID" value="NZ_FODY01000018.1"/>
</dbReference>
<dbReference type="Pfam" id="PF08220">
    <property type="entry name" value="HTH_DeoR"/>
    <property type="match status" value="1"/>
</dbReference>
<feature type="domain" description="HTH deoR-type" evidence="7">
    <location>
        <begin position="8"/>
        <end position="63"/>
    </location>
</feature>
<dbReference type="InterPro" id="IPR036388">
    <property type="entry name" value="WH-like_DNA-bd_sf"/>
</dbReference>
<proteinExistence type="predicted"/>
<dbReference type="SMART" id="SM00420">
    <property type="entry name" value="HTH_DEOR"/>
    <property type="match status" value="1"/>
</dbReference>
<name>A0A1H8WWY6_9FIRM</name>
<dbReference type="InterPro" id="IPR036390">
    <property type="entry name" value="WH_DNA-bd_sf"/>
</dbReference>
<dbReference type="Pfam" id="PF00455">
    <property type="entry name" value="DeoRC"/>
    <property type="match status" value="1"/>
</dbReference>
<protein>
    <recommendedName>
        <fullName evidence="1">Lactose phosphotransferase system repressor</fullName>
    </recommendedName>
</protein>
<evidence type="ECO:0000256" key="1">
    <source>
        <dbReference type="ARBA" id="ARBA00021390"/>
    </source>
</evidence>
<sequence length="236" mass="26412">MKATKMIKAERQNLILNIMNKEKKIIASDLSIRLNVSEDTIRRDLNELDEKGLLKRVHSGAIKIGPAVVDFNTREDLNLEEKIRLAKKAVHYIKTDDVVIIDGGTTNYQLVKQLPKDIRCTVISNSLPILTLLNEYPNVTVVMLGGTLFKQSMVSVGYEVIRQLESIHADIYFMGVANIDEEIGITVVTLEECQTKQKMLHVAAKTIALVTKEKLGTVSNYIIGKVGDITYLITDD</sequence>
<dbReference type="Gene3D" id="1.10.10.10">
    <property type="entry name" value="Winged helix-like DNA-binding domain superfamily/Winged helix DNA-binding domain"/>
    <property type="match status" value="1"/>
</dbReference>
<dbReference type="EMBL" id="FODY01000018">
    <property type="protein sequence ID" value="SEP32091.1"/>
    <property type="molecule type" value="Genomic_DNA"/>
</dbReference>
<gene>
    <name evidence="8" type="ORF">SAMN04490178_11885</name>
</gene>
<dbReference type="Proteomes" id="UP000198847">
    <property type="component" value="Unassembled WGS sequence"/>
</dbReference>
<dbReference type="InterPro" id="IPR037171">
    <property type="entry name" value="NagB/RpiA_transferase-like"/>
</dbReference>
<dbReference type="InterPro" id="IPR014036">
    <property type="entry name" value="DeoR-like_C"/>
</dbReference>
<organism evidence="8 9">
    <name type="scientific">Propionispora vibrioides</name>
    <dbReference type="NCBI Taxonomy" id="112903"/>
    <lineage>
        <taxon>Bacteria</taxon>
        <taxon>Bacillati</taxon>
        <taxon>Bacillota</taxon>
        <taxon>Negativicutes</taxon>
        <taxon>Selenomonadales</taxon>
        <taxon>Sporomusaceae</taxon>
        <taxon>Propionispora</taxon>
    </lineage>
</organism>
<evidence type="ECO:0000256" key="2">
    <source>
        <dbReference type="ARBA" id="ARBA00022491"/>
    </source>
</evidence>
<dbReference type="InterPro" id="IPR050313">
    <property type="entry name" value="Carb_Metab_HTH_regulators"/>
</dbReference>